<evidence type="ECO:0000256" key="9">
    <source>
        <dbReference type="ARBA" id="ARBA00023167"/>
    </source>
</evidence>
<dbReference type="GO" id="GO:0035999">
    <property type="term" value="P:tetrahydrofolate interconversion"/>
    <property type="evidence" value="ECO:0007669"/>
    <property type="project" value="TreeGrafter"/>
</dbReference>
<evidence type="ECO:0000256" key="10">
    <source>
        <dbReference type="ARBA" id="ARBA00034478"/>
    </source>
</evidence>
<evidence type="ECO:0000256" key="8">
    <source>
        <dbReference type="ARBA" id="ARBA00023027"/>
    </source>
</evidence>
<comment type="pathway">
    <text evidence="10">Amino-acid biosynthesis; L-methionine biosynthesis via de novo pathway.</text>
</comment>
<evidence type="ECO:0000256" key="6">
    <source>
        <dbReference type="ARBA" id="ARBA00022827"/>
    </source>
</evidence>
<protein>
    <recommendedName>
        <fullName evidence="12">Methylenetetrahydrofolate reductase</fullName>
        <ecNumber evidence="12">1.5.1.54</ecNumber>
    </recommendedName>
</protein>
<dbReference type="CDD" id="cd00537">
    <property type="entry name" value="MTHFR"/>
    <property type="match status" value="1"/>
</dbReference>
<evidence type="ECO:0000256" key="7">
    <source>
        <dbReference type="ARBA" id="ARBA00023002"/>
    </source>
</evidence>
<dbReference type="PANTHER" id="PTHR45754">
    <property type="entry name" value="METHYLENETETRAHYDROFOLATE REDUCTASE"/>
    <property type="match status" value="1"/>
</dbReference>
<evidence type="ECO:0000256" key="12">
    <source>
        <dbReference type="RuleBase" id="RU003862"/>
    </source>
</evidence>
<keyword evidence="8" id="KW-0520">NAD</keyword>
<reference evidence="13" key="1">
    <citation type="submission" date="2023-07" db="EMBL/GenBank/DDBJ databases">
        <title>Genome content predicts the carbon catabolic preferences of heterotrophic bacteria.</title>
        <authorList>
            <person name="Gralka M."/>
        </authorList>
    </citation>
    <scope>NUCLEOTIDE SEQUENCE</scope>
    <source>
        <strain evidence="13">I3M17_2</strain>
    </source>
</reference>
<comment type="cofactor">
    <cofactor evidence="1 12">
        <name>FAD</name>
        <dbReference type="ChEBI" id="CHEBI:57692"/>
    </cofactor>
</comment>
<dbReference type="SUPFAM" id="SSF51730">
    <property type="entry name" value="FAD-linked oxidoreductase"/>
    <property type="match status" value="1"/>
</dbReference>
<dbReference type="InterPro" id="IPR003171">
    <property type="entry name" value="Mehydrof_redctse-like"/>
</dbReference>
<dbReference type="RefSeq" id="WP_280946295.1">
    <property type="nucleotide sequence ID" value="NZ_CP123764.1"/>
</dbReference>
<comment type="caution">
    <text evidence="13">The sequence shown here is derived from an EMBL/GenBank/DDBJ whole genome shotgun (WGS) entry which is preliminary data.</text>
</comment>
<dbReference type="GO" id="GO:0071949">
    <property type="term" value="F:FAD binding"/>
    <property type="evidence" value="ECO:0007669"/>
    <property type="project" value="TreeGrafter"/>
</dbReference>
<keyword evidence="4" id="KW-0028">Amino-acid biosynthesis</keyword>
<proteinExistence type="inferred from homology"/>
<dbReference type="InterPro" id="IPR004620">
    <property type="entry name" value="MTHF_reductase_bac"/>
</dbReference>
<name>A0AAW7X3T1_9GAMM</name>
<accession>A0AAW7X3T1</accession>
<dbReference type="InterPro" id="IPR029041">
    <property type="entry name" value="FAD-linked_oxidoreductase-like"/>
</dbReference>
<comment type="similarity">
    <text evidence="3 12">Belongs to the methylenetetrahydrofolate reductase family.</text>
</comment>
<keyword evidence="6 12" id="KW-0274">FAD</keyword>
<organism evidence="13 14">
    <name type="scientific">Saccharophagus degradans</name>
    <dbReference type="NCBI Taxonomy" id="86304"/>
    <lineage>
        <taxon>Bacteria</taxon>
        <taxon>Pseudomonadati</taxon>
        <taxon>Pseudomonadota</taxon>
        <taxon>Gammaproteobacteria</taxon>
        <taxon>Cellvibrionales</taxon>
        <taxon>Cellvibrionaceae</taxon>
        <taxon>Saccharophagus</taxon>
    </lineage>
</organism>
<keyword evidence="9" id="KW-0486">Methionine biosynthesis</keyword>
<evidence type="ECO:0000256" key="5">
    <source>
        <dbReference type="ARBA" id="ARBA00022630"/>
    </source>
</evidence>
<dbReference type="GO" id="GO:0009086">
    <property type="term" value="P:methionine biosynthetic process"/>
    <property type="evidence" value="ECO:0007669"/>
    <property type="project" value="UniProtKB-KW"/>
</dbReference>
<dbReference type="GO" id="GO:0005829">
    <property type="term" value="C:cytosol"/>
    <property type="evidence" value="ECO:0007669"/>
    <property type="project" value="InterPro"/>
</dbReference>
<evidence type="ECO:0000256" key="2">
    <source>
        <dbReference type="ARBA" id="ARBA00004777"/>
    </source>
</evidence>
<evidence type="ECO:0000256" key="11">
    <source>
        <dbReference type="ARBA" id="ARBA00048628"/>
    </source>
</evidence>
<dbReference type="Proteomes" id="UP001169760">
    <property type="component" value="Unassembled WGS sequence"/>
</dbReference>
<dbReference type="NCBIfam" id="TIGR00676">
    <property type="entry name" value="fadh2"/>
    <property type="match status" value="1"/>
</dbReference>
<comment type="pathway">
    <text evidence="2 12">One-carbon metabolism; tetrahydrofolate interconversion.</text>
</comment>
<evidence type="ECO:0000256" key="4">
    <source>
        <dbReference type="ARBA" id="ARBA00022605"/>
    </source>
</evidence>
<keyword evidence="7 12" id="KW-0560">Oxidoreductase</keyword>
<comment type="catalytic activity">
    <reaction evidence="11">
        <text>(6S)-5-methyl-5,6,7,8-tetrahydrofolate + NAD(+) = (6R)-5,10-methylene-5,6,7,8-tetrahydrofolate + NADH + H(+)</text>
        <dbReference type="Rhea" id="RHEA:19821"/>
        <dbReference type="ChEBI" id="CHEBI:15378"/>
        <dbReference type="ChEBI" id="CHEBI:15636"/>
        <dbReference type="ChEBI" id="CHEBI:18608"/>
        <dbReference type="ChEBI" id="CHEBI:57540"/>
        <dbReference type="ChEBI" id="CHEBI:57945"/>
        <dbReference type="EC" id="1.5.1.54"/>
    </reaction>
    <physiologicalReaction direction="right-to-left" evidence="11">
        <dbReference type="Rhea" id="RHEA:19823"/>
    </physiologicalReaction>
</comment>
<evidence type="ECO:0000256" key="1">
    <source>
        <dbReference type="ARBA" id="ARBA00001974"/>
    </source>
</evidence>
<dbReference type="Pfam" id="PF02219">
    <property type="entry name" value="MTHFR"/>
    <property type="match status" value="1"/>
</dbReference>
<dbReference type="EMBL" id="JAUOPB010000004">
    <property type="protein sequence ID" value="MDO6422034.1"/>
    <property type="molecule type" value="Genomic_DNA"/>
</dbReference>
<evidence type="ECO:0000256" key="3">
    <source>
        <dbReference type="ARBA" id="ARBA00006743"/>
    </source>
</evidence>
<dbReference type="AlphaFoldDB" id="A0AAW7X3T1"/>
<dbReference type="Gene3D" id="3.20.20.220">
    <property type="match status" value="1"/>
</dbReference>
<dbReference type="PANTHER" id="PTHR45754:SF3">
    <property type="entry name" value="METHYLENETETRAHYDROFOLATE REDUCTASE (NADPH)"/>
    <property type="match status" value="1"/>
</dbReference>
<sequence>MSEQQEFRLSFEFFPPKTDVGREKLITVRKELNDIHPDFFSVTYGAGGSTRDNTKGIVKKMREEGLSVAPHLSFGGDTEETILPLLQEYKDMGVDRIVALRGDMPSGVGGAQQLVYANELVAFIRKHFDDHFHLEVAAYPEIHPEATSYLDDVRYLKGKFDAGANSAITQYFFNPDAYFYFMDQCQKEGIDQPIYPGIMPILNYRNLARFSDSCGADIPRWMRKRMESFGDNQEALISFGIDWISELCDTLLDAGAPGLHFYTMNQTEPTATIIKNLGLEDAPDAQEHNHEGCGHEH</sequence>
<gene>
    <name evidence="13" type="primary">metF</name>
    <name evidence="13" type="ORF">Q4521_06090</name>
</gene>
<keyword evidence="5 12" id="KW-0285">Flavoprotein</keyword>
<dbReference type="EC" id="1.5.1.54" evidence="12"/>
<evidence type="ECO:0000313" key="14">
    <source>
        <dbReference type="Proteomes" id="UP001169760"/>
    </source>
</evidence>
<dbReference type="GO" id="GO:0106312">
    <property type="term" value="F:methylenetetrahydrofolate reductase (NADH) activity"/>
    <property type="evidence" value="ECO:0007669"/>
    <property type="project" value="UniProtKB-EC"/>
</dbReference>
<evidence type="ECO:0000313" key="13">
    <source>
        <dbReference type="EMBL" id="MDO6422034.1"/>
    </source>
</evidence>